<dbReference type="GO" id="GO:0016787">
    <property type="term" value="F:hydrolase activity"/>
    <property type="evidence" value="ECO:0007669"/>
    <property type="project" value="UniProtKB-KW"/>
</dbReference>
<gene>
    <name evidence="4" type="ORF">NCTC11343_05816</name>
    <name evidence="5" type="ORF">SPHINGO8BC_60796</name>
</gene>
<proteinExistence type="predicted"/>
<dbReference type="InterPro" id="IPR015797">
    <property type="entry name" value="NUDIX_hydrolase-like_dom_sf"/>
</dbReference>
<dbReference type="Gene3D" id="3.90.79.10">
    <property type="entry name" value="Nucleoside Triphosphate Pyrophosphohydrolase"/>
    <property type="match status" value="1"/>
</dbReference>
<accession>A0A2X2K4Z5</accession>
<keyword evidence="2" id="KW-0378">Hydrolase</keyword>
<dbReference type="Proteomes" id="UP000432350">
    <property type="component" value="Unassembled WGS sequence"/>
</dbReference>
<dbReference type="RefSeq" id="WP_053003618.1">
    <property type="nucleotide sequence ID" value="NZ_CP068086.1"/>
</dbReference>
<accession>A0A654DNP9</accession>
<protein>
    <submittedName>
        <fullName evidence="4">Nucleoside triphosphatase YtkD</fullName>
    </submittedName>
</protein>
<name>A0A2X2K4Z5_SPHMU</name>
<evidence type="ECO:0000259" key="3">
    <source>
        <dbReference type="PROSITE" id="PS51462"/>
    </source>
</evidence>
<evidence type="ECO:0000313" key="5">
    <source>
        <dbReference type="EMBL" id="VXD06004.1"/>
    </source>
</evidence>
<dbReference type="EMBL" id="CABWMV010000025">
    <property type="protein sequence ID" value="VXD06004.1"/>
    <property type="molecule type" value="Genomic_DNA"/>
</dbReference>
<evidence type="ECO:0000313" key="7">
    <source>
        <dbReference type="Proteomes" id="UP000432350"/>
    </source>
</evidence>
<dbReference type="InterPro" id="IPR000086">
    <property type="entry name" value="NUDIX_hydrolase_dom"/>
</dbReference>
<dbReference type="EMBL" id="UAUU01000011">
    <property type="protein sequence ID" value="SPZ95175.1"/>
    <property type="molecule type" value="Genomic_DNA"/>
</dbReference>
<evidence type="ECO:0000256" key="2">
    <source>
        <dbReference type="ARBA" id="ARBA00022801"/>
    </source>
</evidence>
<dbReference type="PANTHER" id="PTHR43046:SF2">
    <property type="entry name" value="8-OXO-DGTP DIPHOSPHATASE-RELATED"/>
    <property type="match status" value="1"/>
</dbReference>
<dbReference type="Pfam" id="PF00293">
    <property type="entry name" value="NUDIX"/>
    <property type="match status" value="1"/>
</dbReference>
<comment type="cofactor">
    <cofactor evidence="1">
        <name>Mg(2+)</name>
        <dbReference type="ChEBI" id="CHEBI:18420"/>
    </cofactor>
</comment>
<sequence length="137" mass="15712">MDKIVICSGVMLAPEGDLLMVRKKGSSYFQLPGGKVAPEESREETLIRELKEELQYDVGGMEIRFIGSHSTQAVNELNTVVVGYIYLIKLAERHAFEAYEELDEVLWISKANWQNYRWAHLASEFVLPKWLSGDFDQ</sequence>
<dbReference type="SUPFAM" id="SSF55811">
    <property type="entry name" value="Nudix"/>
    <property type="match status" value="1"/>
</dbReference>
<evidence type="ECO:0000313" key="6">
    <source>
        <dbReference type="Proteomes" id="UP000251241"/>
    </source>
</evidence>
<reference evidence="5 7" key="2">
    <citation type="submission" date="2019-10" db="EMBL/GenBank/DDBJ databases">
        <authorList>
            <person name="Karimi E."/>
        </authorList>
    </citation>
    <scope>NUCLEOTIDE SEQUENCE [LARGE SCALE GENOMIC DNA]</scope>
    <source>
        <strain evidence="5 7">Sphingobacterium sp. 8BC</strain>
    </source>
</reference>
<evidence type="ECO:0000313" key="4">
    <source>
        <dbReference type="EMBL" id="SPZ95175.1"/>
    </source>
</evidence>
<dbReference type="CDD" id="cd04690">
    <property type="entry name" value="NUDIX_Hydrolase"/>
    <property type="match status" value="1"/>
</dbReference>
<dbReference type="Proteomes" id="UP000251241">
    <property type="component" value="Unassembled WGS sequence"/>
</dbReference>
<feature type="domain" description="Nudix hydrolase" evidence="3">
    <location>
        <begin position="2"/>
        <end position="132"/>
    </location>
</feature>
<reference evidence="4 6" key="1">
    <citation type="submission" date="2018-06" db="EMBL/GenBank/DDBJ databases">
        <authorList>
            <consortium name="Pathogen Informatics"/>
            <person name="Doyle S."/>
        </authorList>
    </citation>
    <scope>NUCLEOTIDE SEQUENCE [LARGE SCALE GENOMIC DNA]</scope>
    <source>
        <strain evidence="4 6">NCTC11343</strain>
    </source>
</reference>
<dbReference type="AlphaFoldDB" id="A0A2X2K4Z5"/>
<dbReference type="GeneID" id="97180542"/>
<evidence type="ECO:0000256" key="1">
    <source>
        <dbReference type="ARBA" id="ARBA00001946"/>
    </source>
</evidence>
<dbReference type="PROSITE" id="PS51462">
    <property type="entry name" value="NUDIX"/>
    <property type="match status" value="1"/>
</dbReference>
<dbReference type="PANTHER" id="PTHR43046">
    <property type="entry name" value="GDP-MANNOSE MANNOSYL HYDROLASE"/>
    <property type="match status" value="1"/>
</dbReference>
<organism evidence="4 6">
    <name type="scientific">Sphingobacterium multivorum</name>
    <dbReference type="NCBI Taxonomy" id="28454"/>
    <lineage>
        <taxon>Bacteria</taxon>
        <taxon>Pseudomonadati</taxon>
        <taxon>Bacteroidota</taxon>
        <taxon>Sphingobacteriia</taxon>
        <taxon>Sphingobacteriales</taxon>
        <taxon>Sphingobacteriaceae</taxon>
        <taxon>Sphingobacterium</taxon>
    </lineage>
</organism>